<accession>A0A017H4M7</accession>
<dbReference type="EMBL" id="AUZI01000026">
    <property type="protein sequence ID" value="KID48339.1"/>
    <property type="molecule type" value="Genomic_DNA"/>
</dbReference>
<proteinExistence type="predicted"/>
<dbReference type="RefSeq" id="WP_005953120.1">
    <property type="nucleotide sequence ID" value="NZ_AOJP01000012.1"/>
</dbReference>
<protein>
    <submittedName>
        <fullName evidence="1">Uncharacterized protein</fullName>
    </submittedName>
</protein>
<evidence type="ECO:0000313" key="2">
    <source>
        <dbReference type="Proteomes" id="UP000031184"/>
    </source>
</evidence>
<comment type="caution">
    <text evidence="1">The sequence shown here is derived from an EMBL/GenBank/DDBJ whole genome shotgun (WGS) entry which is preliminary data.</text>
</comment>
<dbReference type="PATRIC" id="fig|1226633.4.peg.2102"/>
<gene>
    <name evidence="1" type="ORF">C095_10360</name>
</gene>
<sequence>MKKLWIYMIFVLSSLTLLGESEFGIIQDSELRRVGVSEANLRQAKAVINQAETTYKMLVLERREIELKINKLMMENPAKNLSTLDTLFDRIGVIEAKILKDKVRSQIEMQKYISQEQYLQARELSIQRLNRRK</sequence>
<reference evidence="1 2" key="1">
    <citation type="submission" date="2013-08" db="EMBL/GenBank/DDBJ databases">
        <title>An opportunistic ruminal bacterium that causes liver abscesses in cattle.</title>
        <authorList>
            <person name="Benahmed F.H."/>
            <person name="Rasmussen M."/>
            <person name="Harbottle H."/>
            <person name="Soppet D."/>
            <person name="Nagaraja T.G."/>
            <person name="Davidson M."/>
        </authorList>
    </citation>
    <scope>NUCLEOTIDE SEQUENCE [LARGE SCALE GENOMIC DNA]</scope>
    <source>
        <strain evidence="1 2">B35</strain>
    </source>
</reference>
<organism evidence="1 2">
    <name type="scientific">Fusobacterium necrophorum subsp. funduliforme B35</name>
    <dbReference type="NCBI Taxonomy" id="1226633"/>
    <lineage>
        <taxon>Bacteria</taxon>
        <taxon>Fusobacteriati</taxon>
        <taxon>Fusobacteriota</taxon>
        <taxon>Fusobacteriia</taxon>
        <taxon>Fusobacteriales</taxon>
        <taxon>Fusobacteriaceae</taxon>
        <taxon>Fusobacterium</taxon>
    </lineage>
</organism>
<name>A0A017H4M7_9FUSO</name>
<evidence type="ECO:0000313" key="1">
    <source>
        <dbReference type="EMBL" id="KID48339.1"/>
    </source>
</evidence>
<dbReference type="OrthoDB" id="90088at2"/>
<dbReference type="Proteomes" id="UP000031184">
    <property type="component" value="Unassembled WGS sequence"/>
</dbReference>
<dbReference type="AlphaFoldDB" id="A0A017H4M7"/>